<dbReference type="EMBL" id="AUYB01000158">
    <property type="protein sequence ID" value="KZN29703.1"/>
    <property type="molecule type" value="Genomic_DNA"/>
</dbReference>
<dbReference type="AlphaFoldDB" id="A0A166U9K2"/>
<name>A0A166U9K2_9GAMM</name>
<organism evidence="1 2">
    <name type="scientific">Pseudoalteromonas luteoviolacea DSM 6061</name>
    <dbReference type="NCBI Taxonomy" id="1365250"/>
    <lineage>
        <taxon>Bacteria</taxon>
        <taxon>Pseudomonadati</taxon>
        <taxon>Pseudomonadota</taxon>
        <taxon>Gammaproteobacteria</taxon>
        <taxon>Alteromonadales</taxon>
        <taxon>Pseudoalteromonadaceae</taxon>
        <taxon>Pseudoalteromonas</taxon>
    </lineage>
</organism>
<protein>
    <recommendedName>
        <fullName evidence="3">Lipoprotein</fullName>
    </recommendedName>
</protein>
<reference evidence="1 2" key="1">
    <citation type="submission" date="2013-07" db="EMBL/GenBank/DDBJ databases">
        <title>Comparative Genomic and Metabolomic Analysis of Twelve Strains of Pseudoalteromonas luteoviolacea.</title>
        <authorList>
            <person name="Vynne N.G."/>
            <person name="Mansson M."/>
            <person name="Gram L."/>
        </authorList>
    </citation>
    <scope>NUCLEOTIDE SEQUENCE [LARGE SCALE GENOMIC DNA]</scope>
    <source>
        <strain evidence="1 2">DSM 6061</strain>
    </source>
</reference>
<keyword evidence="2" id="KW-1185">Reference proteome</keyword>
<dbReference type="RefSeq" id="WP_063358618.1">
    <property type="nucleotide sequence ID" value="NZ_AQHB01000049.1"/>
</dbReference>
<evidence type="ECO:0000313" key="1">
    <source>
        <dbReference type="EMBL" id="KZN29703.1"/>
    </source>
</evidence>
<dbReference type="PROSITE" id="PS51257">
    <property type="entry name" value="PROKAR_LIPOPROTEIN"/>
    <property type="match status" value="1"/>
</dbReference>
<dbReference type="Proteomes" id="UP000076643">
    <property type="component" value="Unassembled WGS sequence"/>
</dbReference>
<accession>A0A166U9K2</accession>
<evidence type="ECO:0000313" key="2">
    <source>
        <dbReference type="Proteomes" id="UP000076643"/>
    </source>
</evidence>
<comment type="caution">
    <text evidence="1">The sequence shown here is derived from an EMBL/GenBank/DDBJ whole genome shotgun (WGS) entry which is preliminary data.</text>
</comment>
<gene>
    <name evidence="1" type="ORF">N475_05240</name>
</gene>
<dbReference type="PATRIC" id="fig|1365250.3.peg.5097"/>
<proteinExistence type="predicted"/>
<sequence length="127" mass="14348">MKWIQILACLGLMIGCAHEQPQGSKQSNMNKRSDDLNVDVAIEKALENKDYRLLLTQGRRPVSPGLEHIPIEELKDRCGTKFLTGMGDVIKSTAEKKARVAKYNFAKAYNLKMYAICQKATDKYNKV</sequence>
<evidence type="ECO:0008006" key="3">
    <source>
        <dbReference type="Google" id="ProtNLM"/>
    </source>
</evidence>